<dbReference type="Pfam" id="PF02371">
    <property type="entry name" value="Transposase_20"/>
    <property type="match status" value="1"/>
</dbReference>
<protein>
    <submittedName>
        <fullName evidence="2">Transposase</fullName>
    </submittedName>
</protein>
<sequence length="113" mass="12295">ATALLAAIGDIGQFRQGRDLAAWLGLVPRQHSSGGKDCLQGISKRGDSYLRTLLIHGARAVVRTATGKDDARSDWIKRLLQRRNKNIAAVAVANKNARIAWALMSKDTDYQPG</sequence>
<dbReference type="EMBL" id="JAQQLE010000026">
    <property type="protein sequence ID" value="MDC7715599.1"/>
    <property type="molecule type" value="Genomic_DNA"/>
</dbReference>
<evidence type="ECO:0000313" key="3">
    <source>
        <dbReference type="Proteomes" id="UP001222030"/>
    </source>
</evidence>
<dbReference type="InterPro" id="IPR047650">
    <property type="entry name" value="Transpos_IS110"/>
</dbReference>
<proteinExistence type="predicted"/>
<evidence type="ECO:0000259" key="1">
    <source>
        <dbReference type="Pfam" id="PF02371"/>
    </source>
</evidence>
<gene>
    <name evidence="2" type="ORF">PQU96_15910</name>
</gene>
<evidence type="ECO:0000313" key="2">
    <source>
        <dbReference type="EMBL" id="MDC7715599.1"/>
    </source>
</evidence>
<feature type="non-terminal residue" evidence="2">
    <location>
        <position position="1"/>
    </location>
</feature>
<comment type="caution">
    <text evidence="2">The sequence shown here is derived from an EMBL/GenBank/DDBJ whole genome shotgun (WGS) entry which is preliminary data.</text>
</comment>
<dbReference type="Proteomes" id="UP001222030">
    <property type="component" value="Unassembled WGS sequence"/>
</dbReference>
<feature type="domain" description="Transposase IS116/IS110/IS902 C-terminal" evidence="1">
    <location>
        <begin position="1"/>
        <end position="64"/>
    </location>
</feature>
<dbReference type="PANTHER" id="PTHR33055:SF3">
    <property type="entry name" value="PUTATIVE TRANSPOSASE FOR IS117-RELATED"/>
    <property type="match status" value="1"/>
</dbReference>
<dbReference type="InterPro" id="IPR003346">
    <property type="entry name" value="Transposase_20"/>
</dbReference>
<dbReference type="RefSeq" id="WP_272773381.1">
    <property type="nucleotide sequence ID" value="NZ_JAQQLE010000026.1"/>
</dbReference>
<reference evidence="2 3" key="1">
    <citation type="submission" date="2023-01" db="EMBL/GenBank/DDBJ databases">
        <title>Novel species of the genus Vogesella isolated from rivers.</title>
        <authorList>
            <person name="Lu H."/>
        </authorList>
    </citation>
    <scope>NUCLEOTIDE SEQUENCE [LARGE SCALE GENOMIC DNA]</scope>
    <source>
        <strain evidence="2 3">LYT5W</strain>
    </source>
</reference>
<name>A0ABT5ISU6_9NEIS</name>
<keyword evidence="3" id="KW-1185">Reference proteome</keyword>
<organism evidence="2 3">
    <name type="scientific">Vogesella margarita</name>
    <dbReference type="NCBI Taxonomy" id="2984199"/>
    <lineage>
        <taxon>Bacteria</taxon>
        <taxon>Pseudomonadati</taxon>
        <taxon>Pseudomonadota</taxon>
        <taxon>Betaproteobacteria</taxon>
        <taxon>Neisseriales</taxon>
        <taxon>Chromobacteriaceae</taxon>
        <taxon>Vogesella</taxon>
    </lineage>
</organism>
<dbReference type="PANTHER" id="PTHR33055">
    <property type="entry name" value="TRANSPOSASE FOR INSERTION SEQUENCE ELEMENT IS1111A"/>
    <property type="match status" value="1"/>
</dbReference>
<accession>A0ABT5ISU6</accession>